<evidence type="ECO:0000256" key="4">
    <source>
        <dbReference type="ARBA" id="ARBA00023136"/>
    </source>
</evidence>
<evidence type="ECO:0000256" key="5">
    <source>
        <dbReference type="SAM" id="Phobius"/>
    </source>
</evidence>
<protein>
    <submittedName>
        <fullName evidence="8 9">Solute carrier family 22 member 15 isoform X2</fullName>
    </submittedName>
</protein>
<keyword evidence="2 5" id="KW-0812">Transmembrane</keyword>
<feature type="transmembrane region" description="Helical" evidence="5">
    <location>
        <begin position="134"/>
        <end position="155"/>
    </location>
</feature>
<feature type="transmembrane region" description="Helical" evidence="5">
    <location>
        <begin position="365"/>
        <end position="385"/>
    </location>
</feature>
<feature type="transmembrane region" description="Helical" evidence="5">
    <location>
        <begin position="101"/>
        <end position="122"/>
    </location>
</feature>
<feature type="transmembrane region" description="Helical" evidence="5">
    <location>
        <begin position="217"/>
        <end position="236"/>
    </location>
</feature>
<accession>A0ABM4C316</accession>
<dbReference type="RefSeq" id="XP_065655942.1">
    <property type="nucleotide sequence ID" value="XM_065799870.1"/>
</dbReference>
<keyword evidence="7" id="KW-1185">Reference proteome</keyword>
<evidence type="ECO:0000256" key="3">
    <source>
        <dbReference type="ARBA" id="ARBA00022989"/>
    </source>
</evidence>
<organism evidence="7 9">
    <name type="scientific">Hydra vulgaris</name>
    <name type="common">Hydra</name>
    <name type="synonym">Hydra attenuata</name>
    <dbReference type="NCBI Taxonomy" id="6087"/>
    <lineage>
        <taxon>Eukaryota</taxon>
        <taxon>Metazoa</taxon>
        <taxon>Cnidaria</taxon>
        <taxon>Hydrozoa</taxon>
        <taxon>Hydroidolina</taxon>
        <taxon>Anthoathecata</taxon>
        <taxon>Aplanulata</taxon>
        <taxon>Hydridae</taxon>
        <taxon>Hydra</taxon>
    </lineage>
</organism>
<evidence type="ECO:0000256" key="1">
    <source>
        <dbReference type="ARBA" id="ARBA00004141"/>
    </source>
</evidence>
<dbReference type="GeneID" id="100206742"/>
<dbReference type="Proteomes" id="UP001652625">
    <property type="component" value="Chromosome 06"/>
</dbReference>
<dbReference type="RefSeq" id="XP_065655943.1">
    <property type="nucleotide sequence ID" value="XM_065799871.1"/>
</dbReference>
<gene>
    <name evidence="8 9" type="primary">LOC100206742</name>
</gene>
<dbReference type="InterPro" id="IPR005828">
    <property type="entry name" value="MFS_sugar_transport-like"/>
</dbReference>
<dbReference type="InterPro" id="IPR036259">
    <property type="entry name" value="MFS_trans_sf"/>
</dbReference>
<reference evidence="8 9" key="1">
    <citation type="submission" date="2025-05" db="UniProtKB">
        <authorList>
            <consortium name="RefSeq"/>
        </authorList>
    </citation>
    <scope>IDENTIFICATION</scope>
</reference>
<keyword evidence="3 5" id="KW-1133">Transmembrane helix</keyword>
<evidence type="ECO:0000313" key="8">
    <source>
        <dbReference type="RefSeq" id="XP_065655942.1"/>
    </source>
</evidence>
<dbReference type="SUPFAM" id="SSF103473">
    <property type="entry name" value="MFS general substrate transporter"/>
    <property type="match status" value="1"/>
</dbReference>
<proteinExistence type="predicted"/>
<dbReference type="PROSITE" id="PS50850">
    <property type="entry name" value="MFS"/>
    <property type="match status" value="1"/>
</dbReference>
<sequence>MTNYQEVIESSIGQFGRSQLIILIVTGLPQAIAAWTMVMLGYAGIEQDWWSETTSFNSTSNSTLTQKFFKVCPKSVNETIVFREGLNNIVTEWYLICGKSWIVTTITTTQMVGVMIGAAIGGALGDYIGRRKTLLIVFSMNLFFFTLEAFSINWIMMSVCVFFVGISVGGLMVLIKVAFLEFVGTEYRTVATVLPFWGLGVSLFGLLIKIVPYWKHVCYTTSATGIPVFLLMWFYLPESVRWLFTQNRFDEGESVLKSLAKVNKLPERDLSDIRKIIKEEETFNKKKPAYTYLSLFCYRQTAWRAPLFAFLWFTCTFVYYAMTLGVGQLSGDLSINFLFMGIAEMVQGILVLIFAKCFGRKKSTIILMILTSGFSFGITAAYFAKTTRFKAIMSVLALISRLFLTAAWTSTIVFTAETFPTVVRTTAYGFASFFGRLGGIVAPQNRVLSNISQHLPFTVNGFLALTSGLLCLLLDDTYTIEMPDYLEEKKSDTPLKEVVAD</sequence>
<evidence type="ECO:0000313" key="7">
    <source>
        <dbReference type="Proteomes" id="UP001652625"/>
    </source>
</evidence>
<feature type="transmembrane region" description="Helical" evidence="5">
    <location>
        <begin position="20"/>
        <end position="45"/>
    </location>
</feature>
<keyword evidence="4 5" id="KW-0472">Membrane</keyword>
<feature type="transmembrane region" description="Helical" evidence="5">
    <location>
        <begin position="302"/>
        <end position="321"/>
    </location>
</feature>
<dbReference type="Pfam" id="PF00083">
    <property type="entry name" value="Sugar_tr"/>
    <property type="match status" value="1"/>
</dbReference>
<evidence type="ECO:0000259" key="6">
    <source>
        <dbReference type="PROSITE" id="PS50850"/>
    </source>
</evidence>
<feature type="domain" description="Major facilitator superfamily (MFS) profile" evidence="6">
    <location>
        <begin position="22"/>
        <end position="479"/>
    </location>
</feature>
<dbReference type="InterPro" id="IPR020846">
    <property type="entry name" value="MFS_dom"/>
</dbReference>
<evidence type="ECO:0000256" key="2">
    <source>
        <dbReference type="ARBA" id="ARBA00022692"/>
    </source>
</evidence>
<feature type="transmembrane region" description="Helical" evidence="5">
    <location>
        <begin position="391"/>
        <end position="414"/>
    </location>
</feature>
<dbReference type="Gene3D" id="1.20.1250.20">
    <property type="entry name" value="MFS general substrate transporter like domains"/>
    <property type="match status" value="1"/>
</dbReference>
<feature type="transmembrane region" description="Helical" evidence="5">
    <location>
        <begin position="190"/>
        <end position="211"/>
    </location>
</feature>
<feature type="transmembrane region" description="Helical" evidence="5">
    <location>
        <begin position="333"/>
        <end position="353"/>
    </location>
</feature>
<comment type="subcellular location">
    <subcellularLocation>
        <location evidence="1">Membrane</location>
        <topology evidence="1">Multi-pass membrane protein</topology>
    </subcellularLocation>
</comment>
<feature type="transmembrane region" description="Helical" evidence="5">
    <location>
        <begin position="161"/>
        <end position="183"/>
    </location>
</feature>
<name>A0ABM4C316_HYDVU</name>
<evidence type="ECO:0000313" key="9">
    <source>
        <dbReference type="RefSeq" id="XP_065655943.1"/>
    </source>
</evidence>
<dbReference type="PANTHER" id="PTHR24064">
    <property type="entry name" value="SOLUTE CARRIER FAMILY 22 MEMBER"/>
    <property type="match status" value="1"/>
</dbReference>